<dbReference type="InterPro" id="IPR000639">
    <property type="entry name" value="Epox_hydrolase-like"/>
</dbReference>
<dbReference type="InterPro" id="IPR000073">
    <property type="entry name" value="AB_hydrolase_1"/>
</dbReference>
<feature type="domain" description="AB hydrolase-1" evidence="2">
    <location>
        <begin position="13"/>
        <end position="240"/>
    </location>
</feature>
<dbReference type="SUPFAM" id="SSF53474">
    <property type="entry name" value="alpha/beta-Hydrolases"/>
    <property type="match status" value="1"/>
</dbReference>
<comment type="caution">
    <text evidence="3">The sequence shown here is derived from an EMBL/GenBank/DDBJ whole genome shotgun (WGS) entry which is preliminary data.</text>
</comment>
<dbReference type="PRINTS" id="PR00111">
    <property type="entry name" value="ABHYDROLASE"/>
</dbReference>
<evidence type="ECO:0000259" key="2">
    <source>
        <dbReference type="Pfam" id="PF00561"/>
    </source>
</evidence>
<evidence type="ECO:0000313" key="3">
    <source>
        <dbReference type="EMBL" id="TXK80731.1"/>
    </source>
</evidence>
<dbReference type="InterPro" id="IPR029058">
    <property type="entry name" value="AB_hydrolase_fold"/>
</dbReference>
<keyword evidence="4" id="KW-1185">Reference proteome</keyword>
<dbReference type="PRINTS" id="PR00412">
    <property type="entry name" value="EPOXHYDRLASE"/>
</dbReference>
<gene>
    <name evidence="3" type="ORF">FU839_09755</name>
</gene>
<proteinExistence type="predicted"/>
<dbReference type="GO" id="GO:0016787">
    <property type="term" value="F:hydrolase activity"/>
    <property type="evidence" value="ECO:0007669"/>
    <property type="project" value="UniProtKB-KW"/>
</dbReference>
<keyword evidence="1 3" id="KW-0378">Hydrolase</keyword>
<name>A0A5C8LTR6_9GAMM</name>
<dbReference type="OrthoDB" id="9808398at2"/>
<dbReference type="Gene3D" id="3.40.50.1820">
    <property type="entry name" value="alpha/beta hydrolase"/>
    <property type="match status" value="1"/>
</dbReference>
<accession>A0A5C8LTR6</accession>
<dbReference type="EMBL" id="VRLR01000005">
    <property type="protein sequence ID" value="TXK80731.1"/>
    <property type="molecule type" value="Genomic_DNA"/>
</dbReference>
<organism evidence="3 4">
    <name type="scientific">Rheinheimera tangshanensis</name>
    <dbReference type="NCBI Taxonomy" id="400153"/>
    <lineage>
        <taxon>Bacteria</taxon>
        <taxon>Pseudomonadati</taxon>
        <taxon>Pseudomonadota</taxon>
        <taxon>Gammaproteobacteria</taxon>
        <taxon>Chromatiales</taxon>
        <taxon>Chromatiaceae</taxon>
        <taxon>Rheinheimera</taxon>
    </lineage>
</organism>
<dbReference type="Pfam" id="PF00561">
    <property type="entry name" value="Abhydrolase_1"/>
    <property type="match status" value="1"/>
</dbReference>
<dbReference type="RefSeq" id="WP_147904192.1">
    <property type="nucleotide sequence ID" value="NZ_BAAAGC010000013.1"/>
</dbReference>
<protein>
    <submittedName>
        <fullName evidence="3">Alpha/beta fold hydrolase</fullName>
    </submittedName>
</protein>
<dbReference type="Proteomes" id="UP000321814">
    <property type="component" value="Unassembled WGS sequence"/>
</dbReference>
<reference evidence="3 4" key="1">
    <citation type="submission" date="2019-08" db="EMBL/GenBank/DDBJ databases">
        <title>Draft genome analysis of Rheinheimera tangshanensis isolated from the roots of fresh rice plants (Oryza sativa).</title>
        <authorList>
            <person name="Yu Q."/>
            <person name="Qi Y."/>
            <person name="Zhang H."/>
            <person name="Pu J."/>
        </authorList>
    </citation>
    <scope>NUCLEOTIDE SEQUENCE [LARGE SCALE GENOMIC DNA]</scope>
    <source>
        <strain evidence="3 4">JA3-B52</strain>
    </source>
</reference>
<evidence type="ECO:0000256" key="1">
    <source>
        <dbReference type="ARBA" id="ARBA00022801"/>
    </source>
</evidence>
<sequence length="253" mass="28317">MILHTEITGQGQAIVLIHGLFGSYENLGVIARALAGQWQVINLDMRNHGRSDWHDSMSYALMAEDVKETLDHLGLEQVILLGHSMGGKIAMEFALRYPERVSKLILADISPVQNRPRHLEILSALDGIDLSNLQSRQQADQQLALVITETGVRQFLLKSLYKDGDQFRWRFNVKALIANYSQLLEAPPSKGPYSGPTLFIKGAESDYLLPEHQSLIQQLFPHSKAKVIMGTGHWLHAEKPVAFAKIVTDFLLS</sequence>
<dbReference type="AlphaFoldDB" id="A0A5C8LTR6"/>
<dbReference type="PANTHER" id="PTHR46118">
    <property type="entry name" value="PROTEIN ABHD11"/>
    <property type="match status" value="1"/>
</dbReference>
<dbReference type="PANTHER" id="PTHR46118:SF4">
    <property type="entry name" value="PROTEIN ABHD11"/>
    <property type="match status" value="1"/>
</dbReference>
<evidence type="ECO:0000313" key="4">
    <source>
        <dbReference type="Proteomes" id="UP000321814"/>
    </source>
</evidence>